<dbReference type="InterPro" id="IPR026015">
    <property type="entry name" value="ATP_synth_OSCP/delta_N_sf"/>
</dbReference>
<comment type="function">
    <text evidence="7">F(1)F(0) ATP synthase produces ATP from ADP in the presence of a proton or sodium gradient. F-type ATPases consist of two structural domains, F(1) containing the extramembraneous catalytic core and F(0) containing the membrane proton channel, linked together by a central stalk and a peripheral stalk. During catalysis, ATP synthesis in the catalytic domain of F(1) is coupled via a rotary mechanism of the central stalk subunits to proton translocation.</text>
</comment>
<keyword evidence="9" id="KW-1185">Reference proteome</keyword>
<evidence type="ECO:0000313" key="9">
    <source>
        <dbReference type="Proteomes" id="UP001429357"/>
    </source>
</evidence>
<gene>
    <name evidence="7" type="primary">atpH</name>
    <name evidence="8" type="ORF">BAU18_002262</name>
</gene>
<dbReference type="SUPFAM" id="SSF47928">
    <property type="entry name" value="N-terminal domain of the delta subunit of the F1F0-ATP synthase"/>
    <property type="match status" value="1"/>
</dbReference>
<evidence type="ECO:0000256" key="2">
    <source>
        <dbReference type="ARBA" id="ARBA00022448"/>
    </source>
</evidence>
<evidence type="ECO:0000256" key="1">
    <source>
        <dbReference type="ARBA" id="ARBA00004370"/>
    </source>
</evidence>
<dbReference type="HAMAP" id="MF_01416">
    <property type="entry name" value="ATP_synth_delta_bact"/>
    <property type="match status" value="1"/>
</dbReference>
<protein>
    <recommendedName>
        <fullName evidence="7">ATP synthase subunit delta</fullName>
    </recommendedName>
    <alternativeName>
        <fullName evidence="7">ATP synthase F(1) sector subunit delta</fullName>
    </alternativeName>
    <alternativeName>
        <fullName evidence="7">F-type ATPase subunit delta</fullName>
        <shortName evidence="7">F-ATPase subunit delta</shortName>
    </alternativeName>
</protein>
<evidence type="ECO:0000256" key="4">
    <source>
        <dbReference type="ARBA" id="ARBA00023065"/>
    </source>
</evidence>
<keyword evidence="4 7" id="KW-0406">Ion transport</keyword>
<keyword evidence="2 7" id="KW-0813">Transport</keyword>
<comment type="subcellular location">
    <subcellularLocation>
        <location evidence="7">Cell membrane</location>
        <topology evidence="7">Peripheral membrane protein</topology>
    </subcellularLocation>
    <subcellularLocation>
        <location evidence="1">Membrane</location>
    </subcellularLocation>
</comment>
<evidence type="ECO:0000256" key="5">
    <source>
        <dbReference type="ARBA" id="ARBA00023136"/>
    </source>
</evidence>
<keyword evidence="5 7" id="KW-0472">Membrane</keyword>
<evidence type="ECO:0000256" key="7">
    <source>
        <dbReference type="HAMAP-Rule" id="MF_01416"/>
    </source>
</evidence>
<keyword evidence="7" id="KW-1003">Cell membrane</keyword>
<evidence type="ECO:0000313" key="8">
    <source>
        <dbReference type="EMBL" id="MEO1782648.1"/>
    </source>
</evidence>
<comment type="similarity">
    <text evidence="7">Belongs to the ATPase delta chain family.</text>
</comment>
<reference evidence="8" key="2">
    <citation type="submission" date="2024-02" db="EMBL/GenBank/DDBJ databases">
        <title>The Genome Sequence of Enterococcus diestrammenae JM9A.</title>
        <authorList>
            <person name="Earl A."/>
            <person name="Manson A."/>
            <person name="Gilmore M."/>
            <person name="Sanders J."/>
            <person name="Shea T."/>
            <person name="Howe W."/>
            <person name="Livny J."/>
            <person name="Cuomo C."/>
            <person name="Neafsey D."/>
            <person name="Birren B."/>
        </authorList>
    </citation>
    <scope>NUCLEOTIDE SEQUENCE</scope>
    <source>
        <strain evidence="8">JM9A</strain>
    </source>
</reference>
<evidence type="ECO:0000256" key="3">
    <source>
        <dbReference type="ARBA" id="ARBA00022781"/>
    </source>
</evidence>
<proteinExistence type="inferred from homology"/>
<dbReference type="EMBL" id="MAEI02000001">
    <property type="protein sequence ID" value="MEO1782648.1"/>
    <property type="molecule type" value="Genomic_DNA"/>
</dbReference>
<evidence type="ECO:0000256" key="6">
    <source>
        <dbReference type="ARBA" id="ARBA00023310"/>
    </source>
</evidence>
<dbReference type="PRINTS" id="PR00125">
    <property type="entry name" value="ATPASEDELTA"/>
</dbReference>
<sequence>MKLNKHTVGKRYGKALFELAAEENQSEAVYQDLLKLRQIYQEIPDLGNMLSDVRLDLAAKKQLLGHLTAGFDGLVKNFLLVADRYNRMADVPLIIDDYELRYDEEKGLILGTVTTAVAMSSEQKSRLEASVAKRLGYETAQLTAKVDPQIVGGVVVEVQDRVIDGSVAAQLAKLRDLLK</sequence>
<keyword evidence="6 7" id="KW-0066">ATP synthesis</keyword>
<keyword evidence="3 7" id="KW-0375">Hydrogen ion transport</keyword>
<comment type="function">
    <text evidence="7">This protein is part of the stalk that links CF(0) to CF(1). It either transmits conformational changes from CF(0) to CF(1) or is implicated in proton conduction.</text>
</comment>
<reference evidence="8" key="1">
    <citation type="submission" date="2016-06" db="EMBL/GenBank/DDBJ databases">
        <authorList>
            <person name="Van Tyne D."/>
        </authorList>
    </citation>
    <scope>NUCLEOTIDE SEQUENCE</scope>
    <source>
        <strain evidence="8">JM9A</strain>
    </source>
</reference>
<name>A0ABV0F6Q3_9ENTE</name>
<organism evidence="8 9">
    <name type="scientific">Enterococcus diestrammenae</name>
    <dbReference type="NCBI Taxonomy" id="1155073"/>
    <lineage>
        <taxon>Bacteria</taxon>
        <taxon>Bacillati</taxon>
        <taxon>Bacillota</taxon>
        <taxon>Bacilli</taxon>
        <taxon>Lactobacillales</taxon>
        <taxon>Enterococcaceae</taxon>
        <taxon>Enterococcus</taxon>
    </lineage>
</organism>
<dbReference type="Gene3D" id="1.10.520.20">
    <property type="entry name" value="N-terminal domain of the delta subunit of the F1F0-ATP synthase"/>
    <property type="match status" value="1"/>
</dbReference>
<dbReference type="Proteomes" id="UP001429357">
    <property type="component" value="Unassembled WGS sequence"/>
</dbReference>
<comment type="caution">
    <text evidence="8">The sequence shown here is derived from an EMBL/GenBank/DDBJ whole genome shotgun (WGS) entry which is preliminary data.</text>
</comment>
<dbReference type="InterPro" id="IPR000711">
    <property type="entry name" value="ATPase_OSCP/dsu"/>
</dbReference>
<dbReference type="PANTHER" id="PTHR11910">
    <property type="entry name" value="ATP SYNTHASE DELTA CHAIN"/>
    <property type="match status" value="1"/>
</dbReference>
<keyword evidence="7" id="KW-0139">CF(1)</keyword>
<dbReference type="Pfam" id="PF00213">
    <property type="entry name" value="OSCP"/>
    <property type="match status" value="1"/>
</dbReference>
<dbReference type="RefSeq" id="WP_161869642.1">
    <property type="nucleotide sequence ID" value="NZ_JAQFAM010000007.1"/>
</dbReference>
<accession>A0ABV0F6Q3</accession>
<dbReference type="NCBIfam" id="TIGR01145">
    <property type="entry name" value="ATP_synt_delta"/>
    <property type="match status" value="1"/>
</dbReference>